<evidence type="ECO:0008006" key="4">
    <source>
        <dbReference type="Google" id="ProtNLM"/>
    </source>
</evidence>
<gene>
    <name evidence="2" type="ORF">I5731_14220</name>
</gene>
<evidence type="ECO:0000256" key="1">
    <source>
        <dbReference type="SAM" id="SignalP"/>
    </source>
</evidence>
<evidence type="ECO:0000313" key="3">
    <source>
        <dbReference type="Proteomes" id="UP000631694"/>
    </source>
</evidence>
<organism evidence="2 3">
    <name type="scientific">Methylobrevis albus</name>
    <dbReference type="NCBI Taxonomy" id="2793297"/>
    <lineage>
        <taxon>Bacteria</taxon>
        <taxon>Pseudomonadati</taxon>
        <taxon>Pseudomonadota</taxon>
        <taxon>Alphaproteobacteria</taxon>
        <taxon>Hyphomicrobiales</taxon>
        <taxon>Pleomorphomonadaceae</taxon>
        <taxon>Methylobrevis</taxon>
    </lineage>
</organism>
<feature type="signal peptide" evidence="1">
    <location>
        <begin position="1"/>
        <end position="23"/>
    </location>
</feature>
<proteinExistence type="predicted"/>
<dbReference type="EMBL" id="JADZLT010000052">
    <property type="protein sequence ID" value="MBH0238985.1"/>
    <property type="molecule type" value="Genomic_DNA"/>
</dbReference>
<name>A0A931I4B5_9HYPH</name>
<keyword evidence="3" id="KW-1185">Reference proteome</keyword>
<feature type="chain" id="PRO_5036701888" description="Secreted protein" evidence="1">
    <location>
        <begin position="24"/>
        <end position="430"/>
    </location>
</feature>
<dbReference type="Proteomes" id="UP000631694">
    <property type="component" value="Unassembled WGS sequence"/>
</dbReference>
<protein>
    <recommendedName>
        <fullName evidence="4">Secreted protein</fullName>
    </recommendedName>
</protein>
<reference evidence="2" key="1">
    <citation type="submission" date="2020-12" db="EMBL/GenBank/DDBJ databases">
        <title>Methylobrevis albus sp. nov., isolated from fresh water lack sediment.</title>
        <authorList>
            <person name="Zou Q."/>
        </authorList>
    </citation>
    <scope>NUCLEOTIDE SEQUENCE</scope>
    <source>
        <strain evidence="2">L22</strain>
    </source>
</reference>
<comment type="caution">
    <text evidence="2">The sequence shown here is derived from an EMBL/GenBank/DDBJ whole genome shotgun (WGS) entry which is preliminary data.</text>
</comment>
<keyword evidence="1" id="KW-0732">Signal</keyword>
<dbReference type="AlphaFoldDB" id="A0A931I4B5"/>
<accession>A0A931I4B5</accession>
<sequence>MRFSLGAALAALILLTPAAPATAVEVGQVERVSQTLNGVAVDTFRWLDSRKRLRTISFKKQGSGNTGNGGYAVQMTYQYPNNAGALRTTTVAAPATSDGGFGYFVSHERYRDFSDGTQDTIAGKIFNKDDSPLGRGFPATIQTYPLQDGKTQIYKATITYPRYGTVAARPVDAGGSDNPPLPLTSASYKRYDIPVTVGWHIMAGRDFPRIRTKVDLTNVPPDRVSFDLRGPYGVLNFDNGNNSAVTKVVWADRLHFATTSSPVTRNTGWTWNAGNTGGRYHALLVGNYEMGLFEPKLYANTEIRHGYADPRGSTSALFRNGAGCAYQDQLLPCDWEWPYQSLQYSLPYNAPNTPTTGKKIAWGSSAYYGTGPSLTRVWDSPTTSQEFVGYPASKVIVYDVCLVLDRTNTLGLTRTAAKLDKTTCAASLGQ</sequence>
<dbReference type="RefSeq" id="WP_197312066.1">
    <property type="nucleotide sequence ID" value="NZ_JADZLT010000052.1"/>
</dbReference>
<evidence type="ECO:0000313" key="2">
    <source>
        <dbReference type="EMBL" id="MBH0238985.1"/>
    </source>
</evidence>